<keyword evidence="4" id="KW-1185">Reference proteome</keyword>
<evidence type="ECO:0000313" key="4">
    <source>
        <dbReference type="Proteomes" id="UP000232791"/>
    </source>
</evidence>
<feature type="transmembrane region" description="Helical" evidence="1">
    <location>
        <begin position="604"/>
        <end position="622"/>
    </location>
</feature>
<dbReference type="EMBL" id="KR091910">
    <property type="protein sequence ID" value="AKS25392.1"/>
    <property type="molecule type" value="Genomic_DNA"/>
</dbReference>
<dbReference type="OrthoDB" id="2848at10239"/>
<dbReference type="Pfam" id="PF08404">
    <property type="entry name" value="Baculo_p74_N"/>
    <property type="match status" value="1"/>
</dbReference>
<dbReference type="InterPro" id="IPR013613">
    <property type="entry name" value="Baculo_p74_N"/>
</dbReference>
<gene>
    <name evidence="3" type="ORF">clas49</name>
</gene>
<organism evidence="3 4">
    <name type="scientific">Clostera anastomosis granulovirus B</name>
    <dbReference type="NCBI Taxonomy" id="1986290"/>
    <lineage>
        <taxon>Viruses</taxon>
        <taxon>Viruses incertae sedis</taxon>
        <taxon>Naldaviricetes</taxon>
        <taxon>Lefavirales</taxon>
        <taxon>Baculoviridae</taxon>
        <taxon>Betabaculovirus</taxon>
        <taxon>Betabaculovirus alterclanastomosis</taxon>
    </lineage>
</organism>
<dbReference type="Pfam" id="PF04583">
    <property type="entry name" value="Baculo_p74"/>
    <property type="match status" value="1"/>
</dbReference>
<feature type="domain" description="Baculoviridae p74 N-terminal" evidence="2">
    <location>
        <begin position="5"/>
        <end position="303"/>
    </location>
</feature>
<accession>A0A0K0WSF5</accession>
<sequence length="667" mass="75853">MATPTQLDLIDAVQYLTERDALAYIIRWRNKFPHILIDYTIRWATNDDYYVPQSMRQTNAIVVDLVFSKEGCEAMSCYPYTETGVIDYLTTPIGGYTQTSNTAVQYNQPPCFNLDPALAARDNNVQSVELRYTPGDKKCVMVDSFTKVWMNSPYVRTSKHVVRGVDDVPGFDVHHDPDPAFPERISAKFNDAYCRRFGRFELDNGCSQPWYEMFVSFILGESILTTFKLANTHVFDDLRDFDYTRPSAVLPDPPPPEGETMLEEWLRTRDTTVDTTMESNFLKNVFPMRNVNQHLVYTANKGFNLLNITTNTNTTTKQSFSKKGLVEELLAQRRLAVYNSNNYYKNNNVGGRSSAINLESIIIQFLEDHTFLLSILTDMGFDSLSSSLSSLITQLNKKLIPSLRQMLTLQSRRVTVALLGETYKAAMVHALNRTFIRLVSTVAKATVRLVNAAASLANLALTFITLADLVLMIWDPFGYNNMFPRNYLDDLSSAFLSAYYESIDAPTRDLITFNPLHYSTLVFDDNEEYFAESMLHLADYLSSLDVNSNGQVINLLEGEAVDDIDDETLLGVSLAANDTWAYFKWFCARHNALLTTQYLRVNNWIVGGALSICIASLVYYLQIYNKLITIRQHVHIHLLILCITVLSALLYMLPSLQYYSSLIQHTV</sequence>
<keyword evidence="1" id="KW-1133">Transmembrane helix</keyword>
<reference evidence="3 4" key="1">
    <citation type="journal article" date="2015" name="PLoS ONE">
        <title>The Complete Genome of a New Betabaculovirus from Clostera anastomosis.</title>
        <authorList>
            <person name="Yin F."/>
            <person name="Zhu Z."/>
            <person name="Liu X."/>
            <person name="Hou D."/>
            <person name="Wang J."/>
            <person name="Zhang L."/>
            <person name="Wang M."/>
            <person name="Kou Z."/>
            <person name="Wang H."/>
            <person name="Deng F."/>
            <person name="Hu Z."/>
        </authorList>
    </citation>
    <scope>NUCLEOTIDE SEQUENCE [LARGE SCALE GENOMIC DNA]</scope>
    <source>
        <strain evidence="3 4">ClasGV-B</strain>
    </source>
</reference>
<keyword evidence="1" id="KW-0812">Transmembrane</keyword>
<proteinExistence type="predicted"/>
<name>A0A0K0WSF5_9BBAC</name>
<evidence type="ECO:0000259" key="2">
    <source>
        <dbReference type="Pfam" id="PF08404"/>
    </source>
</evidence>
<evidence type="ECO:0000313" key="3">
    <source>
        <dbReference type="EMBL" id="AKS25392.1"/>
    </source>
</evidence>
<dbReference type="InterPro" id="IPR007663">
    <property type="entry name" value="Baculo_p74"/>
</dbReference>
<evidence type="ECO:0000256" key="1">
    <source>
        <dbReference type="SAM" id="Phobius"/>
    </source>
</evidence>
<feature type="transmembrane region" description="Helical" evidence="1">
    <location>
        <begin position="634"/>
        <end position="653"/>
    </location>
</feature>
<dbReference type="Proteomes" id="UP000232791">
    <property type="component" value="Segment"/>
</dbReference>
<keyword evidence="1" id="KW-0472">Membrane</keyword>
<dbReference type="GO" id="GO:0019058">
    <property type="term" value="P:viral life cycle"/>
    <property type="evidence" value="ECO:0007669"/>
    <property type="project" value="InterPro"/>
</dbReference>
<protein>
    <submittedName>
        <fullName evidence="3">p74</fullName>
    </submittedName>
</protein>